<dbReference type="SMART" id="SM00822">
    <property type="entry name" value="PKS_KR"/>
    <property type="match status" value="1"/>
</dbReference>
<evidence type="ECO:0000259" key="4">
    <source>
        <dbReference type="SMART" id="SM00822"/>
    </source>
</evidence>
<keyword evidence="2" id="KW-0560">Oxidoreductase</keyword>
<dbReference type="AlphaFoldDB" id="A0A4Q7YHY0"/>
<dbReference type="InterPro" id="IPR057326">
    <property type="entry name" value="KR_dom"/>
</dbReference>
<reference evidence="5 6" key="1">
    <citation type="submission" date="2019-02" db="EMBL/GenBank/DDBJ databases">
        <title>Genomic Encyclopedia of Type Strains, Phase IV (KMG-IV): sequencing the most valuable type-strain genomes for metagenomic binning, comparative biology and taxonomic classification.</title>
        <authorList>
            <person name="Goeker M."/>
        </authorList>
    </citation>
    <scope>NUCLEOTIDE SEQUENCE [LARGE SCALE GENOMIC DNA]</scope>
    <source>
        <strain evidence="5 6">DSM 105135</strain>
    </source>
</reference>
<dbReference type="PANTHER" id="PTHR44196:SF1">
    <property type="entry name" value="DEHYDROGENASE_REDUCTASE SDR FAMILY MEMBER 7B"/>
    <property type="match status" value="1"/>
</dbReference>
<comment type="similarity">
    <text evidence="1 3">Belongs to the short-chain dehydrogenases/reductases (SDR) family.</text>
</comment>
<evidence type="ECO:0000256" key="3">
    <source>
        <dbReference type="RuleBase" id="RU000363"/>
    </source>
</evidence>
<name>A0A4Q7YHY0_9GAMM</name>
<evidence type="ECO:0000313" key="5">
    <source>
        <dbReference type="EMBL" id="RZU36790.1"/>
    </source>
</evidence>
<dbReference type="OrthoDB" id="9810734at2"/>
<dbReference type="GO" id="GO:0016020">
    <property type="term" value="C:membrane"/>
    <property type="evidence" value="ECO:0007669"/>
    <property type="project" value="TreeGrafter"/>
</dbReference>
<dbReference type="RefSeq" id="WP_130415770.1">
    <property type="nucleotide sequence ID" value="NZ_SHKX01000017.1"/>
</dbReference>
<dbReference type="GO" id="GO:0016491">
    <property type="term" value="F:oxidoreductase activity"/>
    <property type="evidence" value="ECO:0007669"/>
    <property type="project" value="UniProtKB-KW"/>
</dbReference>
<evidence type="ECO:0000313" key="6">
    <source>
        <dbReference type="Proteomes" id="UP000292423"/>
    </source>
</evidence>
<feature type="domain" description="Ketoreductase" evidence="4">
    <location>
        <begin position="7"/>
        <end position="186"/>
    </location>
</feature>
<evidence type="ECO:0000256" key="2">
    <source>
        <dbReference type="ARBA" id="ARBA00023002"/>
    </source>
</evidence>
<protein>
    <submittedName>
        <fullName evidence="5">Short-subunit dehydrogenase</fullName>
    </submittedName>
</protein>
<dbReference type="PANTHER" id="PTHR44196">
    <property type="entry name" value="DEHYDROGENASE/REDUCTASE SDR FAMILY MEMBER 7B"/>
    <property type="match status" value="1"/>
</dbReference>
<dbReference type="InterPro" id="IPR020904">
    <property type="entry name" value="Sc_DH/Rdtase_CS"/>
</dbReference>
<dbReference type="CDD" id="cd05233">
    <property type="entry name" value="SDR_c"/>
    <property type="match status" value="1"/>
</dbReference>
<dbReference type="Pfam" id="PF00106">
    <property type="entry name" value="adh_short"/>
    <property type="match status" value="1"/>
</dbReference>
<proteinExistence type="inferred from homology"/>
<organism evidence="5 6">
    <name type="scientific">Fluviicoccus keumensis</name>
    <dbReference type="NCBI Taxonomy" id="1435465"/>
    <lineage>
        <taxon>Bacteria</taxon>
        <taxon>Pseudomonadati</taxon>
        <taxon>Pseudomonadota</taxon>
        <taxon>Gammaproteobacteria</taxon>
        <taxon>Moraxellales</taxon>
        <taxon>Moraxellaceae</taxon>
        <taxon>Fluviicoccus</taxon>
    </lineage>
</organism>
<gene>
    <name evidence="5" type="ORF">EV700_3262</name>
</gene>
<keyword evidence="6" id="KW-1185">Reference proteome</keyword>
<dbReference type="InterPro" id="IPR002347">
    <property type="entry name" value="SDR_fam"/>
</dbReference>
<dbReference type="SUPFAM" id="SSF51735">
    <property type="entry name" value="NAD(P)-binding Rossmann-fold domains"/>
    <property type="match status" value="1"/>
</dbReference>
<dbReference type="EMBL" id="SHKX01000017">
    <property type="protein sequence ID" value="RZU36790.1"/>
    <property type="molecule type" value="Genomic_DNA"/>
</dbReference>
<dbReference type="Gene3D" id="3.40.50.720">
    <property type="entry name" value="NAD(P)-binding Rossmann-like Domain"/>
    <property type="match status" value="1"/>
</dbReference>
<evidence type="ECO:0000256" key="1">
    <source>
        <dbReference type="ARBA" id="ARBA00006484"/>
    </source>
</evidence>
<dbReference type="Proteomes" id="UP000292423">
    <property type="component" value="Unassembled WGS sequence"/>
</dbReference>
<dbReference type="PRINTS" id="PR00080">
    <property type="entry name" value="SDRFAMILY"/>
</dbReference>
<sequence>MESWRGKVCVITGAASGIGLALAEALDHQGGRLVLVDRNHAALLTVAARLRGVERIEAFDVADRQAMFAFADAVMRETGGAALVINNAGVGLAETVEHMTHEDFAWVMDINFWGMVHGSQAFLPQLLRQERAALVNISSAFGLIAVPTQSAYNASKFAIRGFTEALAAELAGGAVSVHSVHPGGVRTNIARNARFHRGPGGDRDRERFVALFDRLTLTTPERAAHIILDGVRRKNPRILVGPDAVALDVLQRLFPRRYGQALRLLTRLA</sequence>
<dbReference type="PROSITE" id="PS00061">
    <property type="entry name" value="ADH_SHORT"/>
    <property type="match status" value="1"/>
</dbReference>
<accession>A0A4Q7YHY0</accession>
<dbReference type="InterPro" id="IPR036291">
    <property type="entry name" value="NAD(P)-bd_dom_sf"/>
</dbReference>
<comment type="caution">
    <text evidence="5">The sequence shown here is derived from an EMBL/GenBank/DDBJ whole genome shotgun (WGS) entry which is preliminary data.</text>
</comment>
<dbReference type="PRINTS" id="PR00081">
    <property type="entry name" value="GDHRDH"/>
</dbReference>